<feature type="domain" description="F-box" evidence="2">
    <location>
        <begin position="34"/>
        <end position="64"/>
    </location>
</feature>
<organism evidence="3 4">
    <name type="scientific">Rhododendron williamsianum</name>
    <dbReference type="NCBI Taxonomy" id="262921"/>
    <lineage>
        <taxon>Eukaryota</taxon>
        <taxon>Viridiplantae</taxon>
        <taxon>Streptophyta</taxon>
        <taxon>Embryophyta</taxon>
        <taxon>Tracheophyta</taxon>
        <taxon>Spermatophyta</taxon>
        <taxon>Magnoliopsida</taxon>
        <taxon>eudicotyledons</taxon>
        <taxon>Gunneridae</taxon>
        <taxon>Pentapetalae</taxon>
        <taxon>asterids</taxon>
        <taxon>Ericales</taxon>
        <taxon>Ericaceae</taxon>
        <taxon>Ericoideae</taxon>
        <taxon>Rhodoreae</taxon>
        <taxon>Rhododendron</taxon>
    </lineage>
</organism>
<dbReference type="Gene3D" id="3.80.10.10">
    <property type="entry name" value="Ribonuclease Inhibitor"/>
    <property type="match status" value="1"/>
</dbReference>
<feature type="non-terminal residue" evidence="3">
    <location>
        <position position="1"/>
    </location>
</feature>
<evidence type="ECO:0000256" key="1">
    <source>
        <dbReference type="SAM" id="MobiDB-lite"/>
    </source>
</evidence>
<dbReference type="InterPro" id="IPR032675">
    <property type="entry name" value="LRR_dom_sf"/>
</dbReference>
<dbReference type="InterPro" id="IPR006553">
    <property type="entry name" value="Leu-rich_rpt_Cys-con_subtyp"/>
</dbReference>
<keyword evidence="4" id="KW-1185">Reference proteome</keyword>
<dbReference type="AlphaFoldDB" id="A0A6A4LLL1"/>
<dbReference type="SUPFAM" id="SSF81383">
    <property type="entry name" value="F-box domain"/>
    <property type="match status" value="1"/>
</dbReference>
<protein>
    <recommendedName>
        <fullName evidence="2">F-box domain-containing protein</fullName>
    </recommendedName>
</protein>
<dbReference type="GO" id="GO:0031146">
    <property type="term" value="P:SCF-dependent proteasomal ubiquitin-dependent protein catabolic process"/>
    <property type="evidence" value="ECO:0007669"/>
    <property type="project" value="TreeGrafter"/>
</dbReference>
<dbReference type="EMBL" id="QEFC01001862">
    <property type="protein sequence ID" value="KAE9455298.1"/>
    <property type="molecule type" value="Genomic_DNA"/>
</dbReference>
<dbReference type="PANTHER" id="PTHR13318">
    <property type="entry name" value="PARTNER OF PAIRED, ISOFORM B-RELATED"/>
    <property type="match status" value="1"/>
</dbReference>
<accession>A0A6A4LLL1</accession>
<reference evidence="3 4" key="1">
    <citation type="journal article" date="2019" name="Genome Biol. Evol.">
        <title>The Rhododendron genome and chromosomal organization provide insight into shared whole-genome duplications across the heath family (Ericaceae).</title>
        <authorList>
            <person name="Soza V.L."/>
            <person name="Lindsley D."/>
            <person name="Waalkes A."/>
            <person name="Ramage E."/>
            <person name="Patwardhan R.P."/>
            <person name="Burton J.N."/>
            <person name="Adey A."/>
            <person name="Kumar A."/>
            <person name="Qiu R."/>
            <person name="Shendure J."/>
            <person name="Hall B."/>
        </authorList>
    </citation>
    <scope>NUCLEOTIDE SEQUENCE [LARGE SCALE GENOMIC DNA]</scope>
    <source>
        <strain evidence="3">RSF 1966-606</strain>
    </source>
</reference>
<feature type="region of interest" description="Disordered" evidence="1">
    <location>
        <begin position="245"/>
        <end position="271"/>
    </location>
</feature>
<dbReference type="SMART" id="SM00367">
    <property type="entry name" value="LRR_CC"/>
    <property type="match status" value="3"/>
</dbReference>
<proteinExistence type="predicted"/>
<gene>
    <name evidence="3" type="ORF">C3L33_12802</name>
</gene>
<dbReference type="Pfam" id="PF00646">
    <property type="entry name" value="F-box"/>
    <property type="match status" value="1"/>
</dbReference>
<dbReference type="InterPro" id="IPR001810">
    <property type="entry name" value="F-box_dom"/>
</dbReference>
<dbReference type="PANTHER" id="PTHR13318:SF92">
    <property type="entry name" value="F-BOX_LRR-REPEAT PROTEIN 8-RELATED"/>
    <property type="match status" value="1"/>
</dbReference>
<comment type="caution">
    <text evidence="3">The sequence shown here is derived from an EMBL/GenBank/DDBJ whole genome shotgun (WGS) entry which is preliminary data.</text>
</comment>
<dbReference type="Proteomes" id="UP000428333">
    <property type="component" value="Linkage Group LG07"/>
</dbReference>
<dbReference type="CDD" id="cd22159">
    <property type="entry name" value="F-box_AtTIR1-like"/>
    <property type="match status" value="1"/>
</dbReference>
<sequence>MTRRIETKHRTDVRSELLFAPETEEGIMGSQDYISELPDECLACVFKFLRSGDRKNASLVSKQMLKVEGQSRRRLTLSAAQSDLLPSLLSRFDAVTELVVRCHRSSIIDVDDTLILIGKHCGNNRIKELVLIGVNVSCVGLESIARNFPKLERLTLCGRSKTRIGDTEISCVASNCVGLKKLCIKGCPVTDQGIKAFAFGCPNLVEIKVKKCKGVTSEVVHWLGARRGSLVMNLDVGEIGASGFELDSDSDGDDGGGGGDGGGGRGGLQENGVDIPPKFKEICDIESLPFSGFKDTNRLRIISSNIPVL</sequence>
<dbReference type="InterPro" id="IPR036047">
    <property type="entry name" value="F-box-like_dom_sf"/>
</dbReference>
<dbReference type="OrthoDB" id="423607at2759"/>
<evidence type="ECO:0000259" key="2">
    <source>
        <dbReference type="Pfam" id="PF00646"/>
    </source>
</evidence>
<feature type="compositionally biased region" description="Gly residues" evidence="1">
    <location>
        <begin position="255"/>
        <end position="269"/>
    </location>
</feature>
<dbReference type="GO" id="GO:0019005">
    <property type="term" value="C:SCF ubiquitin ligase complex"/>
    <property type="evidence" value="ECO:0007669"/>
    <property type="project" value="TreeGrafter"/>
</dbReference>
<dbReference type="SUPFAM" id="SSF52047">
    <property type="entry name" value="RNI-like"/>
    <property type="match status" value="1"/>
</dbReference>
<evidence type="ECO:0000313" key="3">
    <source>
        <dbReference type="EMBL" id="KAE9455298.1"/>
    </source>
</evidence>
<name>A0A6A4LLL1_9ERIC</name>
<evidence type="ECO:0000313" key="4">
    <source>
        <dbReference type="Proteomes" id="UP000428333"/>
    </source>
</evidence>